<accession>A0A4Y9YV79</accession>
<protein>
    <submittedName>
        <fullName evidence="3">Uncharacterized protein</fullName>
    </submittedName>
</protein>
<feature type="transmembrane region" description="Helical" evidence="2">
    <location>
        <begin position="138"/>
        <end position="160"/>
    </location>
</feature>
<comment type="caution">
    <text evidence="3">The sequence shown here is derived from an EMBL/GenBank/DDBJ whole genome shotgun (WGS) entry which is preliminary data.</text>
</comment>
<dbReference type="Proteomes" id="UP000298327">
    <property type="component" value="Unassembled WGS sequence"/>
</dbReference>
<feature type="transmembrane region" description="Helical" evidence="2">
    <location>
        <begin position="640"/>
        <end position="663"/>
    </location>
</feature>
<feature type="transmembrane region" description="Helical" evidence="2">
    <location>
        <begin position="14"/>
        <end position="36"/>
    </location>
</feature>
<organism evidence="3 4">
    <name type="scientific">Dentipellis fragilis</name>
    <dbReference type="NCBI Taxonomy" id="205917"/>
    <lineage>
        <taxon>Eukaryota</taxon>
        <taxon>Fungi</taxon>
        <taxon>Dikarya</taxon>
        <taxon>Basidiomycota</taxon>
        <taxon>Agaricomycotina</taxon>
        <taxon>Agaricomycetes</taxon>
        <taxon>Russulales</taxon>
        <taxon>Hericiaceae</taxon>
        <taxon>Dentipellis</taxon>
    </lineage>
</organism>
<dbReference type="EMBL" id="SEOQ01000324">
    <property type="protein sequence ID" value="TFY65618.1"/>
    <property type="molecule type" value="Genomic_DNA"/>
</dbReference>
<feature type="transmembrane region" description="Helical" evidence="2">
    <location>
        <begin position="868"/>
        <end position="889"/>
    </location>
</feature>
<name>A0A4Y9YV79_9AGAM</name>
<feature type="transmembrane region" description="Helical" evidence="2">
    <location>
        <begin position="765"/>
        <end position="787"/>
    </location>
</feature>
<feature type="region of interest" description="Disordered" evidence="1">
    <location>
        <begin position="335"/>
        <end position="361"/>
    </location>
</feature>
<feature type="transmembrane region" description="Helical" evidence="2">
    <location>
        <begin position="268"/>
        <end position="289"/>
    </location>
</feature>
<feature type="compositionally biased region" description="Basic and acidic residues" evidence="1">
    <location>
        <begin position="350"/>
        <end position="361"/>
    </location>
</feature>
<feature type="transmembrane region" description="Helical" evidence="2">
    <location>
        <begin position="43"/>
        <end position="67"/>
    </location>
</feature>
<feature type="transmembrane region" description="Helical" evidence="2">
    <location>
        <begin position="106"/>
        <end position="131"/>
    </location>
</feature>
<feature type="transmembrane region" description="Helical" evidence="2">
    <location>
        <begin position="895"/>
        <end position="916"/>
    </location>
</feature>
<feature type="transmembrane region" description="Helical" evidence="2">
    <location>
        <begin position="730"/>
        <end position="753"/>
    </location>
</feature>
<sequence>MCGQQWYSIAISDLWAVSVLYGLYVALFAGSIYVLVYRRPNTYHLVATILLFLLTTASMGISLGSVLGEPILTSSSVIVDGNTVGPCASGSPERVHEALRADRLEIVTSALTVCMVFIADSVLVYRCVVLWSRRLGRWIGFLLLLLLLAEAATGIAQTYYAAAVYLQERQQTPGSEGTFSQRWIDILNTMANFGVANSSLGLSVNIISTILIASRIWFMAHQLEKTLGGESGVRYRAAMSMIIESGLLISASQLVVTCITNIESVTIYGALVSDICQMLLVIAPTLIIVRVGMGQGFDNIVETLHDNHTSQGVHATHLKSIRFAEYHTTDTSHLASMGGITQSTGPESETDVRSTDNDKRHETQVRSVQFAAGHAAPATEVLTPQHASMGAIVQVAGSKSDVDLHSADGANENSDGCERRLACITITISADLPVIGVLFGPWDDARLHHLKRCCHLYSTASHLLPLLMVRIRHNEDDARFIVGVIEDHRRILGRPVLPGLFVTTSIDTGRTAHTILVLRQSGVNGDEGLIAGDEPLEDAPIAVKMGFVYLPQPSETWRKPSDLAEPYHDDQQLIMVAKDQEALPVALADARVSSVCHLQFVVIIFRLRKASNYSENTSYKDGLGSLRSRASLQRLQYHDYGHVLSVLYGLYVALFGGSVYILLTRRPNKYHLGASSAMFLLTTAYMGIILTQVLGQPITTSTSAIVDSSTLVSCDAGTPERAHEALMFDLLQVVLAPITTCISLIADGVLIYRCVVLWPQRLGRWVGMALGTLLLAETASGFAQLYFTSKVYSLEQQQTVSTEGTPPPIWFKLVHNANTSQTADNFLALAVNVLATILIASRIWFMARQLEITLGRATGDWYRTAMSMIIESGLLITASQLAMTCTILVDSVAIYSPLISDIVQMLTVIAPTLIIVRVGMGQGFDSVIETAHEHQASHGLRETQVRSIRFASRPTTTAEGSHPASVEINIRSTASESDTDSRSAYRGHEHSDDRKEVEDVDAEKAEVALDTV</sequence>
<keyword evidence="2" id="KW-0812">Transmembrane</keyword>
<feature type="transmembrane region" description="Helical" evidence="2">
    <location>
        <begin position="200"/>
        <end position="220"/>
    </location>
</feature>
<feature type="transmembrane region" description="Helical" evidence="2">
    <location>
        <begin position="826"/>
        <end position="847"/>
    </location>
</feature>
<keyword evidence="2" id="KW-0472">Membrane</keyword>
<evidence type="ECO:0000256" key="2">
    <source>
        <dbReference type="SAM" id="Phobius"/>
    </source>
</evidence>
<proteinExistence type="predicted"/>
<evidence type="ECO:0000256" key="1">
    <source>
        <dbReference type="SAM" id="MobiDB-lite"/>
    </source>
</evidence>
<feature type="compositionally biased region" description="Basic and acidic residues" evidence="1">
    <location>
        <begin position="979"/>
        <end position="1012"/>
    </location>
</feature>
<evidence type="ECO:0000313" key="3">
    <source>
        <dbReference type="EMBL" id="TFY65618.1"/>
    </source>
</evidence>
<keyword evidence="4" id="KW-1185">Reference proteome</keyword>
<feature type="transmembrane region" description="Helical" evidence="2">
    <location>
        <begin position="670"/>
        <end position="694"/>
    </location>
</feature>
<feature type="compositionally biased region" description="Polar residues" evidence="1">
    <location>
        <begin position="335"/>
        <end position="347"/>
    </location>
</feature>
<evidence type="ECO:0000313" key="4">
    <source>
        <dbReference type="Proteomes" id="UP000298327"/>
    </source>
</evidence>
<gene>
    <name evidence="3" type="ORF">EVG20_g5472</name>
</gene>
<keyword evidence="2" id="KW-1133">Transmembrane helix</keyword>
<dbReference type="OrthoDB" id="3341077at2759"/>
<reference evidence="3 4" key="1">
    <citation type="submission" date="2019-02" db="EMBL/GenBank/DDBJ databases">
        <title>Genome sequencing of the rare red list fungi Dentipellis fragilis.</title>
        <authorList>
            <person name="Buettner E."/>
            <person name="Kellner H."/>
        </authorList>
    </citation>
    <scope>NUCLEOTIDE SEQUENCE [LARGE SCALE GENOMIC DNA]</scope>
    <source>
        <strain evidence="3 4">DSM 105465</strain>
    </source>
</reference>
<feature type="region of interest" description="Disordered" evidence="1">
    <location>
        <begin position="953"/>
        <end position="1012"/>
    </location>
</feature>
<dbReference type="AlphaFoldDB" id="A0A4Y9YV79"/>